<keyword evidence="1" id="KW-0732">Signal</keyword>
<sequence>MKTLKSILMIAVLLTGIQASAQTDKATTTKLVNAQNFVFNATTALPLANAEINAILSQMPGGQAGGIIHLGGSRYQLLVEKDSLSAYLPYFGRAYAPTMNSNDSGIKFNSTEFTYETKRKKKGNWIITIKPKNAQDAQTLTLNVSENGYASLNVNSYNKQSISFNGYISEPKQDKN</sequence>
<organism evidence="2 3">
    <name type="scientific">Pedobacter psychroterrae</name>
    <dbReference type="NCBI Taxonomy" id="2530453"/>
    <lineage>
        <taxon>Bacteria</taxon>
        <taxon>Pseudomonadati</taxon>
        <taxon>Bacteroidota</taxon>
        <taxon>Sphingobacteriia</taxon>
        <taxon>Sphingobacteriales</taxon>
        <taxon>Sphingobacteriaceae</taxon>
        <taxon>Pedobacter</taxon>
    </lineage>
</organism>
<dbReference type="AlphaFoldDB" id="A0A4R0NTE5"/>
<keyword evidence="3" id="KW-1185">Reference proteome</keyword>
<proteinExistence type="predicted"/>
<feature type="signal peptide" evidence="1">
    <location>
        <begin position="1"/>
        <end position="21"/>
    </location>
</feature>
<dbReference type="InterPro" id="IPR025347">
    <property type="entry name" value="DUF4251"/>
</dbReference>
<gene>
    <name evidence="2" type="ORF">EZ437_05510</name>
</gene>
<evidence type="ECO:0000256" key="1">
    <source>
        <dbReference type="SAM" id="SignalP"/>
    </source>
</evidence>
<dbReference type="Gene3D" id="2.40.128.410">
    <property type="match status" value="1"/>
</dbReference>
<dbReference type="RefSeq" id="WP_131594040.1">
    <property type="nucleotide sequence ID" value="NZ_SJSL01000001.1"/>
</dbReference>
<dbReference type="Pfam" id="PF14059">
    <property type="entry name" value="DUF4251"/>
    <property type="match status" value="1"/>
</dbReference>
<feature type="chain" id="PRO_5020885249" evidence="1">
    <location>
        <begin position="22"/>
        <end position="176"/>
    </location>
</feature>
<dbReference type="EMBL" id="SJSL01000001">
    <property type="protein sequence ID" value="TCD03429.1"/>
    <property type="molecule type" value="Genomic_DNA"/>
</dbReference>
<accession>A0A4R0NTE5</accession>
<comment type="caution">
    <text evidence="2">The sequence shown here is derived from an EMBL/GenBank/DDBJ whole genome shotgun (WGS) entry which is preliminary data.</text>
</comment>
<reference evidence="2 3" key="1">
    <citation type="submission" date="2019-02" db="EMBL/GenBank/DDBJ databases">
        <title>Pedobacter sp. RP-1-14 sp. nov., isolated from Arctic soil.</title>
        <authorList>
            <person name="Dahal R.H."/>
        </authorList>
    </citation>
    <scope>NUCLEOTIDE SEQUENCE [LARGE SCALE GENOMIC DNA]</scope>
    <source>
        <strain evidence="2 3">RP-1-14</strain>
    </source>
</reference>
<name>A0A4R0NTE5_9SPHI</name>
<dbReference type="OrthoDB" id="1097715at2"/>
<evidence type="ECO:0000313" key="3">
    <source>
        <dbReference type="Proteomes" id="UP000293347"/>
    </source>
</evidence>
<dbReference type="Proteomes" id="UP000293347">
    <property type="component" value="Unassembled WGS sequence"/>
</dbReference>
<evidence type="ECO:0000313" key="2">
    <source>
        <dbReference type="EMBL" id="TCD03429.1"/>
    </source>
</evidence>
<protein>
    <submittedName>
        <fullName evidence="2">DUF4251 domain-containing protein</fullName>
    </submittedName>
</protein>